<dbReference type="Gene3D" id="3.90.1420.10">
    <property type="entry name" value="Rubisco LSMT, substrate-binding domain"/>
    <property type="match status" value="1"/>
</dbReference>
<reference evidence="6" key="2">
    <citation type="submission" date="2010-04" db="EMBL/GenBank/DDBJ databases">
        <authorList>
            <person name="Buell R."/>
            <person name="Hamilton J."/>
            <person name="Hostetler J."/>
        </authorList>
    </citation>
    <scope>NUCLEOTIDE SEQUENCE [LARGE SCALE GENOMIC DNA]</scope>
    <source>
        <strain evidence="6">DAOM:BR144</strain>
    </source>
</reference>
<protein>
    <recommendedName>
        <fullName evidence="4">protein-histidine N-methyltransferase</fullName>
        <ecNumber evidence="4">2.1.1.85</ecNumber>
    </recommendedName>
</protein>
<dbReference type="Proteomes" id="UP000019132">
    <property type="component" value="Unassembled WGS sequence"/>
</dbReference>
<dbReference type="eggNOG" id="KOG1337">
    <property type="taxonomic scope" value="Eukaryota"/>
</dbReference>
<evidence type="ECO:0000313" key="5">
    <source>
        <dbReference type="EnsemblProtists" id="PYU1_T004444"/>
    </source>
</evidence>
<dbReference type="InterPro" id="IPR046341">
    <property type="entry name" value="SET_dom_sf"/>
</dbReference>
<dbReference type="InterPro" id="IPR044428">
    <property type="entry name" value="SETD3_SET"/>
</dbReference>
<dbReference type="AlphaFoldDB" id="K3WHK2"/>
<keyword evidence="1 4" id="KW-0489">Methyltransferase</keyword>
<name>K3WHK2_GLOUD</name>
<dbReference type="EnsemblProtists" id="PYU1_T004444">
    <property type="protein sequence ID" value="PYU1_T004444"/>
    <property type="gene ID" value="PYU1_G004434"/>
</dbReference>
<dbReference type="Gene3D" id="3.90.1410.10">
    <property type="entry name" value="set domain protein methyltransferase, domain 1"/>
    <property type="match status" value="1"/>
</dbReference>
<comment type="similarity">
    <text evidence="4">Belongs to the class V-like SAM-binding methyltransferase superfamily. SETD3 actin-histidine methyltransferase family.</text>
</comment>
<dbReference type="InterPro" id="IPR025785">
    <property type="entry name" value="SETD3"/>
</dbReference>
<evidence type="ECO:0000313" key="6">
    <source>
        <dbReference type="Proteomes" id="UP000019132"/>
    </source>
</evidence>
<dbReference type="GO" id="GO:0016279">
    <property type="term" value="F:protein-lysine N-methyltransferase activity"/>
    <property type="evidence" value="ECO:0007669"/>
    <property type="project" value="TreeGrafter"/>
</dbReference>
<dbReference type="HOGENOM" id="CLU_576834_0_0_1"/>
<dbReference type="GO" id="GO:0018064">
    <property type="term" value="F:protein-L-histidine N-tele-methyltransferase activity"/>
    <property type="evidence" value="ECO:0007669"/>
    <property type="project" value="UniProtKB-EC"/>
</dbReference>
<proteinExistence type="inferred from homology"/>
<dbReference type="InParanoid" id="K3WHK2"/>
<dbReference type="PANTHER" id="PTHR13271">
    <property type="entry name" value="UNCHARACTERIZED PUTATIVE METHYLTRANSFERASE"/>
    <property type="match status" value="1"/>
</dbReference>
<dbReference type="GO" id="GO:0032259">
    <property type="term" value="P:methylation"/>
    <property type="evidence" value="ECO:0007669"/>
    <property type="project" value="UniProtKB-KW"/>
</dbReference>
<sequence>MTRLLLELTAAPSCWQQNVLASVKVAVNEIERLRILEDRKCALHKQEPTAAQLQAFEVWLQDHVTQDYQQASRDLVVSVAHVGDTEGNGLIAKKDIKKGEPFLAIPYSTILGSHLEVGPPIASSATRAAWQQVADDPLLKHFPSCMLALRLLGEACLGDESFFHPYISILPTKFAVPLFYNVADFKYLEGTSLFEPAVKLLYNSIKQYCYFHTLLARMKHKSPIPLDKFTVGNYFWALGVVLTRQNEVVLREGAETAMALIPGWDLCNHEHSDMICTFSDPQARVITCHAIREFKSNEQVKMFYGKRSNEHLLLYSGFVEDENDYDNVQLELQLVDSDPLVKIKRMLIAKEADYVPMKDQGKLVYYRIDLSGGIVTPAMTRAVQIASMNKPNLTAALRNPDVVGTKTLYHWDDDENQASLNQHRARCQIARANIVKHIQVDPENAKHGTLFQRYFKHQLEVLDAAIANLNRVQC</sequence>
<reference evidence="6" key="1">
    <citation type="journal article" date="2010" name="Genome Biol.">
        <title>Genome sequence of the necrotrophic plant pathogen Pythium ultimum reveals original pathogenicity mechanisms and effector repertoire.</title>
        <authorList>
            <person name="Levesque C.A."/>
            <person name="Brouwer H."/>
            <person name="Cano L."/>
            <person name="Hamilton J.P."/>
            <person name="Holt C."/>
            <person name="Huitema E."/>
            <person name="Raffaele S."/>
            <person name="Robideau G.P."/>
            <person name="Thines M."/>
            <person name="Win J."/>
            <person name="Zerillo M.M."/>
            <person name="Beakes G.W."/>
            <person name="Boore J.L."/>
            <person name="Busam D."/>
            <person name="Dumas B."/>
            <person name="Ferriera S."/>
            <person name="Fuerstenberg S.I."/>
            <person name="Gachon C.M."/>
            <person name="Gaulin E."/>
            <person name="Govers F."/>
            <person name="Grenville-Briggs L."/>
            <person name="Horner N."/>
            <person name="Hostetler J."/>
            <person name="Jiang R.H."/>
            <person name="Johnson J."/>
            <person name="Krajaejun T."/>
            <person name="Lin H."/>
            <person name="Meijer H.J."/>
            <person name="Moore B."/>
            <person name="Morris P."/>
            <person name="Phuntmart V."/>
            <person name="Puiu D."/>
            <person name="Shetty J."/>
            <person name="Stajich J.E."/>
            <person name="Tripathy S."/>
            <person name="Wawra S."/>
            <person name="van West P."/>
            <person name="Whitty B.R."/>
            <person name="Coutinho P.M."/>
            <person name="Henrissat B."/>
            <person name="Martin F."/>
            <person name="Thomas P.D."/>
            <person name="Tyler B.M."/>
            <person name="De Vries R.P."/>
            <person name="Kamoun S."/>
            <person name="Yandell M."/>
            <person name="Tisserat N."/>
            <person name="Buell C.R."/>
        </authorList>
    </citation>
    <scope>NUCLEOTIDE SEQUENCE</scope>
    <source>
        <strain evidence="6">DAOM:BR144</strain>
    </source>
</reference>
<dbReference type="InterPro" id="IPR050600">
    <property type="entry name" value="SETD3_SETD6_MTase"/>
</dbReference>
<dbReference type="InterPro" id="IPR036464">
    <property type="entry name" value="Rubisco_LSMT_subst-bd_sf"/>
</dbReference>
<dbReference type="EMBL" id="GL376631">
    <property type="status" value="NOT_ANNOTATED_CDS"/>
    <property type="molecule type" value="Genomic_DNA"/>
</dbReference>
<accession>K3WHK2</accession>
<evidence type="ECO:0000256" key="3">
    <source>
        <dbReference type="ARBA" id="ARBA00022691"/>
    </source>
</evidence>
<keyword evidence="2 4" id="KW-0808">Transferase</keyword>
<organism evidence="5 6">
    <name type="scientific">Globisporangium ultimum (strain ATCC 200006 / CBS 805.95 / DAOM BR144)</name>
    <name type="common">Pythium ultimum</name>
    <dbReference type="NCBI Taxonomy" id="431595"/>
    <lineage>
        <taxon>Eukaryota</taxon>
        <taxon>Sar</taxon>
        <taxon>Stramenopiles</taxon>
        <taxon>Oomycota</taxon>
        <taxon>Peronosporomycetes</taxon>
        <taxon>Pythiales</taxon>
        <taxon>Pythiaceae</taxon>
        <taxon>Globisporangium</taxon>
    </lineage>
</organism>
<dbReference type="EC" id="2.1.1.85" evidence="4"/>
<dbReference type="OMA" id="TIFYGPR"/>
<evidence type="ECO:0000256" key="4">
    <source>
        <dbReference type="PROSITE-ProRule" id="PRU00898"/>
    </source>
</evidence>
<reference evidence="5" key="3">
    <citation type="submission" date="2015-02" db="UniProtKB">
        <authorList>
            <consortium name="EnsemblProtists"/>
        </authorList>
    </citation>
    <scope>IDENTIFICATION</scope>
    <source>
        <strain evidence="5">DAOM BR144</strain>
    </source>
</reference>
<keyword evidence="6" id="KW-1185">Reference proteome</keyword>
<evidence type="ECO:0000256" key="2">
    <source>
        <dbReference type="ARBA" id="ARBA00022679"/>
    </source>
</evidence>
<keyword evidence="3 4" id="KW-0949">S-adenosyl-L-methionine</keyword>
<dbReference type="PROSITE" id="PS51565">
    <property type="entry name" value="SAM_MT85_SETD3"/>
    <property type="match status" value="1"/>
</dbReference>
<dbReference type="SUPFAM" id="SSF82199">
    <property type="entry name" value="SET domain"/>
    <property type="match status" value="1"/>
</dbReference>
<dbReference type="STRING" id="431595.K3WHK2"/>
<dbReference type="VEuPathDB" id="FungiDB:PYU1_G004434"/>
<evidence type="ECO:0000256" key="1">
    <source>
        <dbReference type="ARBA" id="ARBA00022603"/>
    </source>
</evidence>
<dbReference type="PANTHER" id="PTHR13271:SF47">
    <property type="entry name" value="ACTIN-HISTIDINE N-METHYLTRANSFERASE"/>
    <property type="match status" value="1"/>
</dbReference>
<comment type="catalytic activity">
    <reaction evidence="4">
        <text>L-histidyl-[protein] + S-adenosyl-L-methionine = N(tele)-methyl-L-histidyl-[protein] + S-adenosyl-L-homocysteine + H(+)</text>
        <dbReference type="Rhea" id="RHEA:19369"/>
        <dbReference type="Rhea" id="RHEA-COMP:9745"/>
        <dbReference type="Rhea" id="RHEA-COMP:11600"/>
        <dbReference type="ChEBI" id="CHEBI:15378"/>
        <dbReference type="ChEBI" id="CHEBI:16367"/>
        <dbReference type="ChEBI" id="CHEBI:29979"/>
        <dbReference type="ChEBI" id="CHEBI:57856"/>
        <dbReference type="ChEBI" id="CHEBI:59789"/>
        <dbReference type="EC" id="2.1.1.85"/>
    </reaction>
</comment>
<dbReference type="CDD" id="cd19176">
    <property type="entry name" value="SET_SETD3"/>
    <property type="match status" value="1"/>
</dbReference>